<keyword evidence="2" id="KW-1185">Reference proteome</keyword>
<dbReference type="EMBL" id="KL142397">
    <property type="protein sequence ID" value="KDR70462.1"/>
    <property type="molecule type" value="Genomic_DNA"/>
</dbReference>
<dbReference type="HOGENOM" id="CLU_030662_0_0_1"/>
<dbReference type="Proteomes" id="UP000027222">
    <property type="component" value="Unassembled WGS sequence"/>
</dbReference>
<proteinExistence type="predicted"/>
<name>A0A067SKF3_GALM3</name>
<organism evidence="1 2">
    <name type="scientific">Galerina marginata (strain CBS 339.88)</name>
    <dbReference type="NCBI Taxonomy" id="685588"/>
    <lineage>
        <taxon>Eukaryota</taxon>
        <taxon>Fungi</taxon>
        <taxon>Dikarya</taxon>
        <taxon>Basidiomycota</taxon>
        <taxon>Agaricomycotina</taxon>
        <taxon>Agaricomycetes</taxon>
        <taxon>Agaricomycetidae</taxon>
        <taxon>Agaricales</taxon>
        <taxon>Agaricineae</taxon>
        <taxon>Strophariaceae</taxon>
        <taxon>Galerina</taxon>
    </lineage>
</organism>
<accession>A0A067SKF3</accession>
<evidence type="ECO:0000313" key="1">
    <source>
        <dbReference type="EMBL" id="KDR70462.1"/>
    </source>
</evidence>
<evidence type="ECO:0008006" key="3">
    <source>
        <dbReference type="Google" id="ProtNLM"/>
    </source>
</evidence>
<dbReference type="AlphaFoldDB" id="A0A067SKF3"/>
<gene>
    <name evidence="1" type="ORF">GALMADRAFT_271540</name>
</gene>
<sequence>MSEVPLDFDVDFELACMDNEQLQQTFLPLPPYHWNLHPIFLVIRDRNQPPPIFNLNDDLLWRIFNMNTLTDTDIIKDSSSDHECSLITARHTSQVCAGWRSLMLASSSLWANTINLHHLNQRNDIWRGEIMRRTDNSLLSIIGHLKEGGPTSQFFLSLLGKHWTRLRRISVYVHDPVVVEDERWLSIQNPAPNLEIFSVRFISPPAFSTADDILFSNEAPSIHTFIIRNLNFEVSGRWLSGLLRLDLSRCSVRKIFLFVLAEMLALESLEIVTVDIIDAHAEDRLWPTIILPKLKRLSLNVDLITLIVLIGYVAPTPGCISRYEGWGDTVSLPSAEDIFLLQRGFSTHFQCFSNFWPNDTISWNLKKAEYTSDLINILKAGNNSAFYFRIELDRASQRHGIPNIILHSLYSCDLSSITSFELDIELKVMNLSDLHFAKFCRSLSSVVTMHADTPTMEVLIQLHEYLNGEILFPCLKSIVFGPDAKSRSDIIMRFILQRRDAGVPIAGFDLSHCDSFDLDRLFFLEGINGLDVKWDEKIRNEMYI</sequence>
<evidence type="ECO:0000313" key="2">
    <source>
        <dbReference type="Proteomes" id="UP000027222"/>
    </source>
</evidence>
<reference evidence="2" key="1">
    <citation type="journal article" date="2014" name="Proc. Natl. Acad. Sci. U.S.A.">
        <title>Extensive sampling of basidiomycete genomes demonstrates inadequacy of the white-rot/brown-rot paradigm for wood decay fungi.</title>
        <authorList>
            <person name="Riley R."/>
            <person name="Salamov A.A."/>
            <person name="Brown D.W."/>
            <person name="Nagy L.G."/>
            <person name="Floudas D."/>
            <person name="Held B.W."/>
            <person name="Levasseur A."/>
            <person name="Lombard V."/>
            <person name="Morin E."/>
            <person name="Otillar R."/>
            <person name="Lindquist E.A."/>
            <person name="Sun H."/>
            <person name="LaButti K.M."/>
            <person name="Schmutz J."/>
            <person name="Jabbour D."/>
            <person name="Luo H."/>
            <person name="Baker S.E."/>
            <person name="Pisabarro A.G."/>
            <person name="Walton J.D."/>
            <person name="Blanchette R.A."/>
            <person name="Henrissat B."/>
            <person name="Martin F."/>
            <person name="Cullen D."/>
            <person name="Hibbett D.S."/>
            <person name="Grigoriev I.V."/>
        </authorList>
    </citation>
    <scope>NUCLEOTIDE SEQUENCE [LARGE SCALE GENOMIC DNA]</scope>
    <source>
        <strain evidence="2">CBS 339.88</strain>
    </source>
</reference>
<protein>
    <recommendedName>
        <fullName evidence="3">F-box domain-containing protein</fullName>
    </recommendedName>
</protein>